<organism evidence="1 2">
    <name type="scientific">Phyllosticta capitalensis</name>
    <dbReference type="NCBI Taxonomy" id="121624"/>
    <lineage>
        <taxon>Eukaryota</taxon>
        <taxon>Fungi</taxon>
        <taxon>Dikarya</taxon>
        <taxon>Ascomycota</taxon>
        <taxon>Pezizomycotina</taxon>
        <taxon>Dothideomycetes</taxon>
        <taxon>Dothideomycetes incertae sedis</taxon>
        <taxon>Botryosphaeriales</taxon>
        <taxon>Phyllostictaceae</taxon>
        <taxon>Phyllosticta</taxon>
    </lineage>
</organism>
<sequence>MASAVFSWSNAILKTLAAVPTPPYQLAASSPQPKHHPSGLSILLHNCHVKNKTALMVIITKVPRPVLGRCGSKNARPPKYRALDD</sequence>
<keyword evidence="2" id="KW-1185">Reference proteome</keyword>
<comment type="caution">
    <text evidence="1">The sequence shown here is derived from an EMBL/GenBank/DDBJ whole genome shotgun (WGS) entry which is preliminary data.</text>
</comment>
<proteinExistence type="predicted"/>
<gene>
    <name evidence="1" type="ORF">HDK90DRAFT_477964</name>
</gene>
<dbReference type="Proteomes" id="UP001492380">
    <property type="component" value="Unassembled WGS sequence"/>
</dbReference>
<reference evidence="1 2" key="1">
    <citation type="submission" date="2024-04" db="EMBL/GenBank/DDBJ databases">
        <title>Phyllosticta paracitricarpa is synonymous to the EU quarantine fungus P. citricarpa based on phylogenomic analyses.</title>
        <authorList>
            <consortium name="Lawrence Berkeley National Laboratory"/>
            <person name="Van Ingen-Buijs V.A."/>
            <person name="Van Westerhoven A.C."/>
            <person name="Haridas S."/>
            <person name="Skiadas P."/>
            <person name="Martin F."/>
            <person name="Groenewald J.Z."/>
            <person name="Crous P.W."/>
            <person name="Seidl M.F."/>
        </authorList>
    </citation>
    <scope>NUCLEOTIDE SEQUENCE [LARGE SCALE GENOMIC DNA]</scope>
    <source>
        <strain evidence="1 2">CBS 123374</strain>
    </source>
</reference>
<evidence type="ECO:0000313" key="1">
    <source>
        <dbReference type="EMBL" id="KAK8244576.1"/>
    </source>
</evidence>
<dbReference type="EMBL" id="JBBWRZ010000002">
    <property type="protein sequence ID" value="KAK8244576.1"/>
    <property type="molecule type" value="Genomic_DNA"/>
</dbReference>
<protein>
    <submittedName>
        <fullName evidence="1">Uncharacterized protein</fullName>
    </submittedName>
</protein>
<evidence type="ECO:0000313" key="2">
    <source>
        <dbReference type="Proteomes" id="UP001492380"/>
    </source>
</evidence>
<accession>A0ABR1Z0T5</accession>
<name>A0ABR1Z0T5_9PEZI</name>